<name>A0AAV2SP39_MEGNR</name>
<dbReference type="AlphaFoldDB" id="A0AAV2SP39"/>
<dbReference type="Gene3D" id="2.30.29.30">
    <property type="entry name" value="Pleckstrin-homology domain (PH domain)/Phosphotyrosine-binding domain (PTB)"/>
    <property type="match status" value="1"/>
</dbReference>
<keyword evidence="3" id="KW-1185">Reference proteome</keyword>
<feature type="non-terminal residue" evidence="2">
    <location>
        <position position="1"/>
    </location>
</feature>
<dbReference type="SUPFAM" id="SSF57903">
    <property type="entry name" value="FYVE/PHD zinc finger"/>
    <property type="match status" value="1"/>
</dbReference>
<dbReference type="EMBL" id="CAXKWB010084515">
    <property type="protein sequence ID" value="CAL4209039.1"/>
    <property type="molecule type" value="Genomic_DNA"/>
</dbReference>
<dbReference type="Gene3D" id="3.30.40.10">
    <property type="entry name" value="Zinc/RING finger domain, C3HC4 (zinc finger)"/>
    <property type="match status" value="1"/>
</dbReference>
<feature type="non-terminal residue" evidence="2">
    <location>
        <position position="176"/>
    </location>
</feature>
<dbReference type="Proteomes" id="UP001497623">
    <property type="component" value="Unassembled WGS sequence"/>
</dbReference>
<dbReference type="PANTHER" id="PTHR12673">
    <property type="entry name" value="FACIOGENITAL DYSPLASIA PROTEIN"/>
    <property type="match status" value="1"/>
</dbReference>
<dbReference type="InterPro" id="IPR051092">
    <property type="entry name" value="FYVE_RhoGEF_PH"/>
</dbReference>
<dbReference type="GO" id="GO:0005737">
    <property type="term" value="C:cytoplasm"/>
    <property type="evidence" value="ECO:0007669"/>
    <property type="project" value="TreeGrafter"/>
</dbReference>
<evidence type="ECO:0000313" key="3">
    <source>
        <dbReference type="Proteomes" id="UP001497623"/>
    </source>
</evidence>
<dbReference type="GO" id="GO:0046847">
    <property type="term" value="P:filopodium assembly"/>
    <property type="evidence" value="ECO:0007669"/>
    <property type="project" value="TreeGrafter"/>
</dbReference>
<organism evidence="2 3">
    <name type="scientific">Meganyctiphanes norvegica</name>
    <name type="common">Northern krill</name>
    <name type="synonym">Thysanopoda norvegica</name>
    <dbReference type="NCBI Taxonomy" id="48144"/>
    <lineage>
        <taxon>Eukaryota</taxon>
        <taxon>Metazoa</taxon>
        <taxon>Ecdysozoa</taxon>
        <taxon>Arthropoda</taxon>
        <taxon>Crustacea</taxon>
        <taxon>Multicrustacea</taxon>
        <taxon>Malacostraca</taxon>
        <taxon>Eumalacostraca</taxon>
        <taxon>Eucarida</taxon>
        <taxon>Euphausiacea</taxon>
        <taxon>Euphausiidae</taxon>
        <taxon>Meganyctiphanes</taxon>
    </lineage>
</organism>
<dbReference type="InterPro" id="IPR011993">
    <property type="entry name" value="PH-like_dom_sf"/>
</dbReference>
<feature type="domain" description="PH" evidence="1">
    <location>
        <begin position="79"/>
        <end position="176"/>
    </location>
</feature>
<dbReference type="InterPro" id="IPR013083">
    <property type="entry name" value="Znf_RING/FYVE/PHD"/>
</dbReference>
<dbReference type="Pfam" id="PF00169">
    <property type="entry name" value="PH"/>
    <property type="match status" value="1"/>
</dbReference>
<evidence type="ECO:0000313" key="2">
    <source>
        <dbReference type="EMBL" id="CAL4209039.1"/>
    </source>
</evidence>
<comment type="caution">
    <text evidence="2">The sequence shown here is derived from an EMBL/GenBank/DDBJ whole genome shotgun (WGS) entry which is preliminary data.</text>
</comment>
<dbReference type="PROSITE" id="PS50003">
    <property type="entry name" value="PH_DOMAIN"/>
    <property type="match status" value="1"/>
</dbReference>
<proteinExistence type="predicted"/>
<sequence length="176" mass="19686">VVCNKCSNFKAVLAYENGKSVRVCRSCHTTLQELSSTKTSATSIEEDYNDEPHTKMLNEPPDLSFGARGVLDVSAQAAGAVVQGFLQLKTHQKASSKVWVRRWFALHPDFVLYSFKSDEDEQALTATPVPGFTVAHLQGCRNESGVSEKEKDRTFKLHHIKKHYIFLAASREESLK</sequence>
<dbReference type="InterPro" id="IPR011011">
    <property type="entry name" value="Znf_FYVE_PHD"/>
</dbReference>
<accession>A0AAV2SP39</accession>
<protein>
    <recommendedName>
        <fullName evidence="1">PH domain-containing protein</fullName>
    </recommendedName>
</protein>
<dbReference type="PANTHER" id="PTHR12673:SF241">
    <property type="entry name" value="DH DOMAIN-CONTAINING PROTEIN"/>
    <property type="match status" value="1"/>
</dbReference>
<dbReference type="SUPFAM" id="SSF50729">
    <property type="entry name" value="PH domain-like"/>
    <property type="match status" value="1"/>
</dbReference>
<dbReference type="InterPro" id="IPR001849">
    <property type="entry name" value="PH_domain"/>
</dbReference>
<gene>
    <name evidence="2" type="ORF">MNOR_LOCUS38209</name>
</gene>
<dbReference type="GO" id="GO:0007010">
    <property type="term" value="P:cytoskeleton organization"/>
    <property type="evidence" value="ECO:0007669"/>
    <property type="project" value="TreeGrafter"/>
</dbReference>
<reference evidence="2 3" key="1">
    <citation type="submission" date="2024-05" db="EMBL/GenBank/DDBJ databases">
        <authorList>
            <person name="Wallberg A."/>
        </authorList>
    </citation>
    <scope>NUCLEOTIDE SEQUENCE [LARGE SCALE GENOMIC DNA]</scope>
</reference>
<dbReference type="GO" id="GO:0005085">
    <property type="term" value="F:guanyl-nucleotide exchange factor activity"/>
    <property type="evidence" value="ECO:0007669"/>
    <property type="project" value="TreeGrafter"/>
</dbReference>
<evidence type="ECO:0000259" key="1">
    <source>
        <dbReference type="PROSITE" id="PS50003"/>
    </source>
</evidence>